<evidence type="ECO:0000256" key="2">
    <source>
        <dbReference type="ARBA" id="ARBA00008520"/>
    </source>
</evidence>
<dbReference type="RefSeq" id="WP_227308117.1">
    <property type="nucleotide sequence ID" value="NZ_JAESVA010000004.1"/>
</dbReference>
<keyword evidence="3" id="KW-0732">Signal</keyword>
<organism evidence="4 5">
    <name type="scientific">Acidisoma cellulosilyticum</name>
    <dbReference type="NCBI Taxonomy" id="2802395"/>
    <lineage>
        <taxon>Bacteria</taxon>
        <taxon>Pseudomonadati</taxon>
        <taxon>Pseudomonadota</taxon>
        <taxon>Alphaproteobacteria</taxon>
        <taxon>Acetobacterales</taxon>
        <taxon>Acidocellaceae</taxon>
        <taxon>Acidisoma</taxon>
    </lineage>
</organism>
<name>A0A964E4G6_9PROT</name>
<dbReference type="InterPro" id="IPR050490">
    <property type="entry name" value="Bact_solute-bd_prot1"/>
</dbReference>
<dbReference type="GO" id="GO:0042597">
    <property type="term" value="C:periplasmic space"/>
    <property type="evidence" value="ECO:0007669"/>
    <property type="project" value="UniProtKB-SubCell"/>
</dbReference>
<dbReference type="SUPFAM" id="SSF53850">
    <property type="entry name" value="Periplasmic binding protein-like II"/>
    <property type="match status" value="1"/>
</dbReference>
<dbReference type="EMBL" id="JAESVA010000004">
    <property type="protein sequence ID" value="MCB8881446.1"/>
    <property type="molecule type" value="Genomic_DNA"/>
</dbReference>
<dbReference type="Pfam" id="PF13416">
    <property type="entry name" value="SBP_bac_8"/>
    <property type="match status" value="1"/>
</dbReference>
<evidence type="ECO:0000313" key="4">
    <source>
        <dbReference type="EMBL" id="MCB8881446.1"/>
    </source>
</evidence>
<dbReference type="Gene3D" id="3.40.190.10">
    <property type="entry name" value="Periplasmic binding protein-like II"/>
    <property type="match status" value="1"/>
</dbReference>
<feature type="signal peptide" evidence="3">
    <location>
        <begin position="1"/>
        <end position="28"/>
    </location>
</feature>
<comment type="subcellular location">
    <subcellularLocation>
        <location evidence="1">Periplasm</location>
    </subcellularLocation>
</comment>
<comment type="similarity">
    <text evidence="2">Belongs to the bacterial solute-binding protein 1 family.</text>
</comment>
<sequence length="422" mass="45503">MKARRYRCHLAAAFLFIAGGFASVPAHAAPVTLNFWAAWDPTKSDGIDGMKQIALFEQSHPDIKVNVQVIAFDALHDKLITSVVGGDAPDISWGLVEWLGELNRMGALPDLSAQMSAAPEGKALYPNALAALTIDGKLRAVPNYIGLRALLVHTDMLKKAGIAAPPKTWAELLADAPKIKAATGKPAFGIAGTGVRTPQELVMFLAQNGVKIAVPTKDGKFRNDWADNPAEIKRAAEVFAFYQSLATTGAIDPAAAGWGYDEEDSEFAQGRYAMVVDGSWMSERVAQNPKEMADLDIVPPPYNTTPATFFEVNPFYIFKGPHEAAAWQLAQFMIGREYQGAVDRDRSPRMDVTGDGIWGKSFTVLTPIGVVFPPVPLGSITQSMEDSVGRVLLKHQKPDVVAAWLGHAVNKALRQSGQLGSP</sequence>
<gene>
    <name evidence="4" type="ORF">ACELLULO517_14445</name>
</gene>
<comment type="caution">
    <text evidence="4">The sequence shown here is derived from an EMBL/GenBank/DDBJ whole genome shotgun (WGS) entry which is preliminary data.</text>
</comment>
<accession>A0A964E4G6</accession>
<protein>
    <submittedName>
        <fullName evidence="4">Sugar ABC transporter substrate-binding protein</fullName>
    </submittedName>
</protein>
<dbReference type="InterPro" id="IPR006059">
    <property type="entry name" value="SBP"/>
</dbReference>
<dbReference type="CDD" id="cd13585">
    <property type="entry name" value="PBP2_TMBP_like"/>
    <property type="match status" value="1"/>
</dbReference>
<evidence type="ECO:0000313" key="5">
    <source>
        <dbReference type="Proteomes" id="UP000721844"/>
    </source>
</evidence>
<evidence type="ECO:0000256" key="1">
    <source>
        <dbReference type="ARBA" id="ARBA00004418"/>
    </source>
</evidence>
<feature type="chain" id="PRO_5037191960" evidence="3">
    <location>
        <begin position="29"/>
        <end position="422"/>
    </location>
</feature>
<proteinExistence type="inferred from homology"/>
<evidence type="ECO:0000256" key="3">
    <source>
        <dbReference type="SAM" id="SignalP"/>
    </source>
</evidence>
<dbReference type="AlphaFoldDB" id="A0A964E4G6"/>
<dbReference type="PANTHER" id="PTHR43649">
    <property type="entry name" value="ARABINOSE-BINDING PROTEIN-RELATED"/>
    <property type="match status" value="1"/>
</dbReference>
<dbReference type="Proteomes" id="UP000721844">
    <property type="component" value="Unassembled WGS sequence"/>
</dbReference>
<reference evidence="4 5" key="1">
    <citation type="journal article" date="2021" name="Microorganisms">
        <title>Acidisoma silvae sp. nov. and Acidisomacellulosilytica sp. nov., Two Acidophilic Bacteria Isolated from Decaying Wood, Hydrolyzing Cellulose and Producing Poly-3-hydroxybutyrate.</title>
        <authorList>
            <person name="Mieszkin S."/>
            <person name="Pouder E."/>
            <person name="Uroz S."/>
            <person name="Simon-Colin C."/>
            <person name="Alain K."/>
        </authorList>
    </citation>
    <scope>NUCLEOTIDE SEQUENCE [LARGE SCALE GENOMIC DNA]</scope>
    <source>
        <strain evidence="4 5">HW T5.17</strain>
    </source>
</reference>
<keyword evidence="5" id="KW-1185">Reference proteome</keyword>
<dbReference type="PANTHER" id="PTHR43649:SF30">
    <property type="entry name" value="ABC TRANSPORTER SUBSTRATE-BINDING PROTEIN"/>
    <property type="match status" value="1"/>
</dbReference>